<comment type="subcellular location">
    <subcellularLocation>
        <location evidence="5">Cell inner membrane</location>
        <topology evidence="5">Multi-pass membrane protein</topology>
    </subcellularLocation>
</comment>
<proteinExistence type="inferred from homology"/>
<evidence type="ECO:0000313" key="6">
    <source>
        <dbReference type="EMBL" id="PCD02628.1"/>
    </source>
</evidence>
<feature type="transmembrane region" description="Helical" evidence="5">
    <location>
        <begin position="53"/>
        <end position="72"/>
    </location>
</feature>
<accession>A0A2A4B4F3</accession>
<keyword evidence="5" id="KW-0997">Cell inner membrane</keyword>
<evidence type="ECO:0000256" key="2">
    <source>
        <dbReference type="ARBA" id="ARBA00022692"/>
    </source>
</evidence>
<dbReference type="GO" id="GO:0005886">
    <property type="term" value="C:plasma membrane"/>
    <property type="evidence" value="ECO:0007669"/>
    <property type="project" value="UniProtKB-SubCell"/>
</dbReference>
<organism evidence="6 7">
    <name type="scientific">Sphingomonas spermidinifaciens</name>
    <dbReference type="NCBI Taxonomy" id="1141889"/>
    <lineage>
        <taxon>Bacteria</taxon>
        <taxon>Pseudomonadati</taxon>
        <taxon>Pseudomonadota</taxon>
        <taxon>Alphaproteobacteria</taxon>
        <taxon>Sphingomonadales</taxon>
        <taxon>Sphingomonadaceae</taxon>
        <taxon>Sphingomonas</taxon>
    </lineage>
</organism>
<dbReference type="HAMAP" id="MF_00189">
    <property type="entry name" value="YciB"/>
    <property type="match status" value="1"/>
</dbReference>
<dbReference type="PANTHER" id="PTHR36917">
    <property type="entry name" value="INTRACELLULAR SEPTATION PROTEIN A-RELATED"/>
    <property type="match status" value="1"/>
</dbReference>
<feature type="transmembrane region" description="Helical" evidence="5">
    <location>
        <begin position="26"/>
        <end position="46"/>
    </location>
</feature>
<evidence type="ECO:0000256" key="3">
    <source>
        <dbReference type="ARBA" id="ARBA00022989"/>
    </source>
</evidence>
<reference evidence="6 7" key="1">
    <citation type="submission" date="2017-09" db="EMBL/GenBank/DDBJ databases">
        <title>Sphingomonas spermidinifaciens 9NM-10, whole genome shotgun sequence.</title>
        <authorList>
            <person name="Feng G."/>
            <person name="Zhu H."/>
        </authorList>
    </citation>
    <scope>NUCLEOTIDE SEQUENCE [LARGE SCALE GENOMIC DNA]</scope>
    <source>
        <strain evidence="6 7">9NM-10</strain>
    </source>
</reference>
<keyword evidence="1 5" id="KW-1003">Cell membrane</keyword>
<keyword evidence="2 5" id="KW-0812">Transmembrane</keyword>
<dbReference type="InterPro" id="IPR006008">
    <property type="entry name" value="YciB"/>
</dbReference>
<sequence>MAVDYGPLAVFFAVNALAPGNEIGRILAATAAFMVAIAAALIFSWVKAGHISPMLWLSGGLVLVFGSLTLYFHDRVFIQVKPTFVYAMFAVLLAYGLATGRPLLQSLLESAYPGLSARGWRQLTINWTAFFAVSAVANEVARASLDWDQWVTFKTWGMIPATLIFTFANVPMLLRHGLQLEKPADAPVPPPEG</sequence>
<gene>
    <name evidence="5" type="primary">yciB</name>
    <name evidence="6" type="ORF">COC42_14650</name>
</gene>
<evidence type="ECO:0000313" key="7">
    <source>
        <dbReference type="Proteomes" id="UP000218366"/>
    </source>
</evidence>
<dbReference type="Proteomes" id="UP000218366">
    <property type="component" value="Unassembled WGS sequence"/>
</dbReference>
<protein>
    <recommendedName>
        <fullName evidence="5">Inner membrane-spanning protein YciB</fullName>
    </recommendedName>
</protein>
<keyword evidence="7" id="KW-1185">Reference proteome</keyword>
<dbReference type="EMBL" id="NWMW01000002">
    <property type="protein sequence ID" value="PCD02628.1"/>
    <property type="molecule type" value="Genomic_DNA"/>
</dbReference>
<feature type="transmembrane region" description="Helical" evidence="5">
    <location>
        <begin position="125"/>
        <end position="145"/>
    </location>
</feature>
<evidence type="ECO:0000256" key="1">
    <source>
        <dbReference type="ARBA" id="ARBA00022475"/>
    </source>
</evidence>
<keyword evidence="4 5" id="KW-0472">Membrane</keyword>
<feature type="transmembrane region" description="Helical" evidence="5">
    <location>
        <begin position="84"/>
        <end position="104"/>
    </location>
</feature>
<comment type="similarity">
    <text evidence="5">Belongs to the YciB family.</text>
</comment>
<feature type="transmembrane region" description="Helical" evidence="5">
    <location>
        <begin position="157"/>
        <end position="174"/>
    </location>
</feature>
<dbReference type="AlphaFoldDB" id="A0A2A4B4F3"/>
<name>A0A2A4B4F3_9SPHN</name>
<dbReference type="Pfam" id="PF04279">
    <property type="entry name" value="IspA"/>
    <property type="match status" value="1"/>
</dbReference>
<evidence type="ECO:0000256" key="4">
    <source>
        <dbReference type="ARBA" id="ARBA00023136"/>
    </source>
</evidence>
<dbReference type="PANTHER" id="PTHR36917:SF1">
    <property type="entry name" value="INNER MEMBRANE-SPANNING PROTEIN YCIB"/>
    <property type="match status" value="1"/>
</dbReference>
<comment type="caution">
    <text evidence="6">The sequence shown here is derived from an EMBL/GenBank/DDBJ whole genome shotgun (WGS) entry which is preliminary data.</text>
</comment>
<evidence type="ECO:0000256" key="5">
    <source>
        <dbReference type="HAMAP-Rule" id="MF_00189"/>
    </source>
</evidence>
<comment type="function">
    <text evidence="5">Plays a role in cell envelope biogenesis, maintenance of cell envelope integrity and membrane homeostasis.</text>
</comment>
<dbReference type="RefSeq" id="WP_096344005.1">
    <property type="nucleotide sequence ID" value="NZ_NWMW01000002.1"/>
</dbReference>
<dbReference type="OrthoDB" id="9788219at2"/>
<keyword evidence="3 5" id="KW-1133">Transmembrane helix</keyword>